<dbReference type="AlphaFoldDB" id="A0AB34KW16"/>
<comment type="similarity">
    <text evidence="1">Belongs to the peptidase A1 family.</text>
</comment>
<keyword evidence="3" id="KW-1133">Transmembrane helix</keyword>
<sequence>MTFPVPQVLQANEWLGNDGNWSTWEIAAGTPPQRLNVLPSTSHGEIWLPVPEGCTWLTDNGGCGPSRGVHDFEGVESLGFQTNASSTWSQIGIYELSAGGDLFNTVESGLYGLDTVSVASDARNITDQAIAGIATKDFWLGSMGLSQQASDFAVADEVAESLLNNMKRLNMTPSVSFGLAVGTSYDALQGSLVIGGFDKSLSQDPGISIPTSDNQTRALMVSVQSIVATNTLQGTSSLTDDLPSLTMAIDSGVSQLWLPPAVCDELSELFGLSYDNQTGLYLANDTAREQLLGLSPEVTFTLSANATSNETVSIVLPYRAFDLMAGVAIFNETTRYFPIRRATNDTLYVLGRTFLQEAYLVVDWERANFTVSQLSHQRPANAEIVPILPVSHQPPKPTGLSAGAIAGIVVGIVVVLAAVIAGAYFFWWRKRRSKRAESVDEGDEKSRPISPYPQDKKTEGPAELGADTTLLTEADSGQVHELHQEQMPHQLMSTQVYELPAEMVERELDAGPKPRKD</sequence>
<name>A0AB34KW16_9PEZI</name>
<evidence type="ECO:0000256" key="1">
    <source>
        <dbReference type="ARBA" id="ARBA00007447"/>
    </source>
</evidence>
<proteinExistence type="inferred from homology"/>
<evidence type="ECO:0000313" key="6">
    <source>
        <dbReference type="Proteomes" id="UP000803884"/>
    </source>
</evidence>
<reference evidence="5 6" key="1">
    <citation type="journal article" date="2020" name="Microbiol. Resour. Announc.">
        <title>Draft Genome Sequence of a Cladosporium Species Isolated from the Mesophotic Ascidian Didemnum maculosum.</title>
        <authorList>
            <person name="Gioti A."/>
            <person name="Siaperas R."/>
            <person name="Nikolaivits E."/>
            <person name="Le Goff G."/>
            <person name="Ouazzani J."/>
            <person name="Kotoulas G."/>
            <person name="Topakas E."/>
        </authorList>
    </citation>
    <scope>NUCLEOTIDE SEQUENCE [LARGE SCALE GENOMIC DNA]</scope>
    <source>
        <strain evidence="5 6">TM138-S3</strain>
    </source>
</reference>
<dbReference type="GO" id="GO:0031505">
    <property type="term" value="P:fungal-type cell wall organization"/>
    <property type="evidence" value="ECO:0007669"/>
    <property type="project" value="TreeGrafter"/>
</dbReference>
<evidence type="ECO:0000256" key="3">
    <source>
        <dbReference type="SAM" id="Phobius"/>
    </source>
</evidence>
<evidence type="ECO:0000259" key="4">
    <source>
        <dbReference type="PROSITE" id="PS51767"/>
    </source>
</evidence>
<gene>
    <name evidence="5" type="ORF">WHR41_03350</name>
</gene>
<dbReference type="InterPro" id="IPR033121">
    <property type="entry name" value="PEPTIDASE_A1"/>
</dbReference>
<comment type="caution">
    <text evidence="5">The sequence shown here is derived from an EMBL/GenBank/DDBJ whole genome shotgun (WGS) entry which is preliminary data.</text>
</comment>
<feature type="region of interest" description="Disordered" evidence="2">
    <location>
        <begin position="437"/>
        <end position="496"/>
    </location>
</feature>
<dbReference type="RefSeq" id="XP_069231161.1">
    <property type="nucleotide sequence ID" value="XM_069371956.1"/>
</dbReference>
<dbReference type="EMBL" id="JAAQHG020000008">
    <property type="protein sequence ID" value="KAL1588056.1"/>
    <property type="molecule type" value="Genomic_DNA"/>
</dbReference>
<dbReference type="CDD" id="cd05471">
    <property type="entry name" value="pepsin_like"/>
    <property type="match status" value="1"/>
</dbReference>
<dbReference type="GO" id="GO:0004190">
    <property type="term" value="F:aspartic-type endopeptidase activity"/>
    <property type="evidence" value="ECO:0007669"/>
    <property type="project" value="InterPro"/>
</dbReference>
<dbReference type="GO" id="GO:0006508">
    <property type="term" value="P:proteolysis"/>
    <property type="evidence" value="ECO:0007669"/>
    <property type="project" value="InterPro"/>
</dbReference>
<dbReference type="InterPro" id="IPR001461">
    <property type="entry name" value="Aspartic_peptidase_A1"/>
</dbReference>
<keyword evidence="3" id="KW-0812">Transmembrane</keyword>
<dbReference type="PANTHER" id="PTHR47965">
    <property type="entry name" value="ASPARTYL PROTEASE-RELATED"/>
    <property type="match status" value="1"/>
</dbReference>
<dbReference type="GO" id="GO:0005576">
    <property type="term" value="C:extracellular region"/>
    <property type="evidence" value="ECO:0007669"/>
    <property type="project" value="TreeGrafter"/>
</dbReference>
<dbReference type="PROSITE" id="PS51767">
    <property type="entry name" value="PEPTIDASE_A1"/>
    <property type="match status" value="1"/>
</dbReference>
<evidence type="ECO:0000313" key="5">
    <source>
        <dbReference type="EMBL" id="KAL1588056.1"/>
    </source>
</evidence>
<dbReference type="Pfam" id="PF00026">
    <property type="entry name" value="Asp"/>
    <property type="match status" value="1"/>
</dbReference>
<feature type="transmembrane region" description="Helical" evidence="3">
    <location>
        <begin position="400"/>
        <end position="427"/>
    </location>
</feature>
<dbReference type="PRINTS" id="PR00792">
    <property type="entry name" value="PEPSIN"/>
</dbReference>
<dbReference type="GO" id="GO:0009277">
    <property type="term" value="C:fungal-type cell wall"/>
    <property type="evidence" value="ECO:0007669"/>
    <property type="project" value="TreeGrafter"/>
</dbReference>
<dbReference type="PANTHER" id="PTHR47965:SF101">
    <property type="entry name" value="HYPOTHETICAL ASPARTYL PROTEASE (EUROFUNG)-RELATED"/>
    <property type="match status" value="1"/>
</dbReference>
<feature type="domain" description="Peptidase A1" evidence="4">
    <location>
        <begin position="22"/>
        <end position="372"/>
    </location>
</feature>
<evidence type="ECO:0000256" key="2">
    <source>
        <dbReference type="SAM" id="MobiDB-lite"/>
    </source>
</evidence>
<keyword evidence="3" id="KW-0472">Membrane</keyword>
<dbReference type="InterPro" id="IPR034164">
    <property type="entry name" value="Pepsin-like_dom"/>
</dbReference>
<keyword evidence="6" id="KW-1185">Reference proteome</keyword>
<accession>A0AB34KW16</accession>
<dbReference type="SUPFAM" id="SSF50630">
    <property type="entry name" value="Acid proteases"/>
    <property type="match status" value="1"/>
</dbReference>
<dbReference type="Proteomes" id="UP000803884">
    <property type="component" value="Unassembled WGS sequence"/>
</dbReference>
<dbReference type="Gene3D" id="2.40.70.10">
    <property type="entry name" value="Acid Proteases"/>
    <property type="match status" value="2"/>
</dbReference>
<dbReference type="InterPro" id="IPR021109">
    <property type="entry name" value="Peptidase_aspartic_dom_sf"/>
</dbReference>
<protein>
    <recommendedName>
        <fullName evidence="4">Peptidase A1 domain-containing protein</fullName>
    </recommendedName>
</protein>
<dbReference type="GeneID" id="96004794"/>
<organism evidence="5 6">
    <name type="scientific">Cladosporium halotolerans</name>
    <dbReference type="NCBI Taxonomy" id="1052096"/>
    <lineage>
        <taxon>Eukaryota</taxon>
        <taxon>Fungi</taxon>
        <taxon>Dikarya</taxon>
        <taxon>Ascomycota</taxon>
        <taxon>Pezizomycotina</taxon>
        <taxon>Dothideomycetes</taxon>
        <taxon>Dothideomycetidae</taxon>
        <taxon>Cladosporiales</taxon>
        <taxon>Cladosporiaceae</taxon>
        <taxon>Cladosporium</taxon>
    </lineage>
</organism>